<dbReference type="GO" id="GO:0016020">
    <property type="term" value="C:membrane"/>
    <property type="evidence" value="ECO:0007669"/>
    <property type="project" value="InterPro"/>
</dbReference>
<dbReference type="InterPro" id="IPR051909">
    <property type="entry name" value="MFP_Cation_Efflux"/>
</dbReference>
<dbReference type="NCBIfam" id="TIGR01730">
    <property type="entry name" value="RND_mfp"/>
    <property type="match status" value="1"/>
</dbReference>
<organism evidence="4 5">
    <name type="scientific">Hyphomicrobium sulfonivorans</name>
    <dbReference type="NCBI Taxonomy" id="121290"/>
    <lineage>
        <taxon>Bacteria</taxon>
        <taxon>Pseudomonadati</taxon>
        <taxon>Pseudomonadota</taxon>
        <taxon>Alphaproteobacteria</taxon>
        <taxon>Hyphomicrobiales</taxon>
        <taxon>Hyphomicrobiaceae</taxon>
        <taxon>Hyphomicrobium</taxon>
    </lineage>
</organism>
<evidence type="ECO:0000313" key="5">
    <source>
        <dbReference type="Proteomes" id="UP000059074"/>
    </source>
</evidence>
<dbReference type="GO" id="GO:0060003">
    <property type="term" value="P:copper ion export"/>
    <property type="evidence" value="ECO:0007669"/>
    <property type="project" value="TreeGrafter"/>
</dbReference>
<dbReference type="STRING" id="121290.APY04_1873"/>
<comment type="caution">
    <text evidence="4">The sequence shown here is derived from an EMBL/GenBank/DDBJ whole genome shotgun (WGS) entry which is preliminary data.</text>
</comment>
<comment type="similarity">
    <text evidence="1">Belongs to the membrane fusion protein (MFP) (TC 8.A.1) family.</text>
</comment>
<evidence type="ECO:0000256" key="1">
    <source>
        <dbReference type="ARBA" id="ARBA00009477"/>
    </source>
</evidence>
<keyword evidence="3" id="KW-0175">Coiled coil</keyword>
<dbReference type="Proteomes" id="UP000059074">
    <property type="component" value="Unassembled WGS sequence"/>
</dbReference>
<keyword evidence="5" id="KW-1185">Reference proteome</keyword>
<dbReference type="PANTHER" id="PTHR30097:SF4">
    <property type="entry name" value="SLR6042 PROTEIN"/>
    <property type="match status" value="1"/>
</dbReference>
<evidence type="ECO:0000313" key="4">
    <source>
        <dbReference type="EMBL" id="KWT67514.1"/>
    </source>
</evidence>
<dbReference type="Gene3D" id="2.40.30.170">
    <property type="match status" value="1"/>
</dbReference>
<dbReference type="GO" id="GO:0015679">
    <property type="term" value="P:plasma membrane copper ion transport"/>
    <property type="evidence" value="ECO:0007669"/>
    <property type="project" value="TreeGrafter"/>
</dbReference>
<dbReference type="Gene3D" id="1.10.287.470">
    <property type="entry name" value="Helix hairpin bin"/>
    <property type="match status" value="1"/>
</dbReference>
<dbReference type="Gene3D" id="2.40.50.100">
    <property type="match status" value="1"/>
</dbReference>
<dbReference type="InterPro" id="IPR006143">
    <property type="entry name" value="RND_pump_MFP"/>
</dbReference>
<gene>
    <name evidence="4" type="ORF">APY04_1873</name>
</gene>
<dbReference type="GO" id="GO:0030313">
    <property type="term" value="C:cell envelope"/>
    <property type="evidence" value="ECO:0007669"/>
    <property type="project" value="TreeGrafter"/>
</dbReference>
<dbReference type="GO" id="GO:0022857">
    <property type="term" value="F:transmembrane transporter activity"/>
    <property type="evidence" value="ECO:0007669"/>
    <property type="project" value="InterPro"/>
</dbReference>
<dbReference type="EMBL" id="LMTR01000063">
    <property type="protein sequence ID" value="KWT67514.1"/>
    <property type="molecule type" value="Genomic_DNA"/>
</dbReference>
<proteinExistence type="inferred from homology"/>
<dbReference type="PATRIC" id="fig|121290.4.peg.1261"/>
<dbReference type="PANTHER" id="PTHR30097">
    <property type="entry name" value="CATION EFFLUX SYSTEM PROTEIN CUSB"/>
    <property type="match status" value="1"/>
</dbReference>
<feature type="coiled-coil region" evidence="3">
    <location>
        <begin position="81"/>
        <end position="146"/>
    </location>
</feature>
<name>A0A120CVA4_HYPSL</name>
<evidence type="ECO:0000256" key="2">
    <source>
        <dbReference type="ARBA" id="ARBA00022448"/>
    </source>
</evidence>
<dbReference type="SUPFAM" id="SSF111369">
    <property type="entry name" value="HlyD-like secretion proteins"/>
    <property type="match status" value="1"/>
</dbReference>
<evidence type="ECO:0000256" key="3">
    <source>
        <dbReference type="SAM" id="Coils"/>
    </source>
</evidence>
<reference evidence="4 5" key="1">
    <citation type="submission" date="2015-10" db="EMBL/GenBank/DDBJ databases">
        <title>Transcriptomic analysis of a linuron degrading triple-species bacterial consortium.</title>
        <authorList>
            <person name="Albers P."/>
        </authorList>
    </citation>
    <scope>NUCLEOTIDE SEQUENCE [LARGE SCALE GENOMIC DNA]</scope>
    <source>
        <strain evidence="4 5">WDL6</strain>
    </source>
</reference>
<dbReference type="Gene3D" id="2.40.420.20">
    <property type="match status" value="1"/>
</dbReference>
<dbReference type="AlphaFoldDB" id="A0A120CVA4"/>
<keyword evidence="2" id="KW-0813">Transport</keyword>
<accession>A0A120CVA4</accession>
<protein>
    <submittedName>
        <fullName evidence="4">Putative Co/Zn/Cd efflux system membrane fusion protein</fullName>
    </submittedName>
</protein>
<sequence>MLGSALGVRASEIVVSQAQIDRLEIHIAEVRSAAEEAIALLPGTIIPPMNSRVAVPAPFAGAVVTVDVLPGETVASGDALMTIASRELVETLSQLRQAEANLSAAQAVAQRYKGLAEKRIASPTRAAETEAQRAGLQAVVEEHERLVSLGNIKTNADGSYSLIAQRAGRVVELNVAPGANIAAMAPAITIDTSDDLWVEAQLPASLIGRVHVGDTIQLENGAKGKALSVSHTVDPRTRSALLTGSLPADSGFVPGQMVTLSIHRKAQASGLDVPASAVVWLHGQPSVFVRTDAGFNVLAVTLKGKTLHGATIEGDLTPGQSVAVSGLAQLENMIGEE</sequence>